<dbReference type="Proteomes" id="UP000706891">
    <property type="component" value="Unassembled WGS sequence"/>
</dbReference>
<accession>A0A938WRP3</accession>
<protein>
    <submittedName>
        <fullName evidence="2">Uncharacterized protein</fullName>
    </submittedName>
</protein>
<dbReference type="EMBL" id="JACJJG010000008">
    <property type="protein sequence ID" value="MBM6672914.1"/>
    <property type="molecule type" value="Genomic_DNA"/>
</dbReference>
<keyword evidence="3" id="KW-1185">Reference proteome</keyword>
<dbReference type="AlphaFoldDB" id="A0A938WRP3"/>
<evidence type="ECO:0000313" key="3">
    <source>
        <dbReference type="Proteomes" id="UP000706891"/>
    </source>
</evidence>
<keyword evidence="1" id="KW-0732">Signal</keyword>
<reference evidence="2" key="1">
    <citation type="submission" date="2020-08" db="EMBL/GenBank/DDBJ databases">
        <authorList>
            <person name="Cejkova D."/>
            <person name="Kubasova T."/>
            <person name="Jahodarova E."/>
            <person name="Rychlik I."/>
        </authorList>
    </citation>
    <scope>NUCLEOTIDE SEQUENCE</scope>
    <source>
        <strain evidence="2">An824</strain>
    </source>
</reference>
<reference evidence="2" key="2">
    <citation type="journal article" date="2021" name="Sci. Rep.">
        <title>The distribution of antibiotic resistance genes in chicken gut microbiota commensals.</title>
        <authorList>
            <person name="Juricova H."/>
            <person name="Matiasovicova J."/>
            <person name="Kubasova T."/>
            <person name="Cejkova D."/>
            <person name="Rychlik I."/>
        </authorList>
    </citation>
    <scope>NUCLEOTIDE SEQUENCE</scope>
    <source>
        <strain evidence="2">An824</strain>
    </source>
</reference>
<sequence length="459" mass="49381">MKQIFTTLLLLTAAIISANAEMRTVWTGPHSTGGWSGVDIPSTNFSSLEYGDKLVFSVERDIDGATAANQTYYQCQVNVWVDGVGTPILNGENGVINIENDDDIEVNLTNEQVDLIKQNGMSINGHYVIFNNITAGTEEGGGDITPDDGTASEVWSGSKSLGWDFENNSINLSYDSKGALANAKIGDIITITYTNAGENANIRIGNPNGWEAFDSDSETSPAASTGEQTFSYEITEASILGIIQRDGIIITGNAVTITKVELTTYPDSYDAVAVTIGTEGIATYSKSDKTIDFTNSGITAYYASAVETGRVTLTPISIVPEYTGIIVRGEAGTYEIPVVTDAEPLMTNYLRAIGDWEQQISASAEGASLYIFNESDVTFSLVAAGTTVEANKAYLETPTDITPAEGSIELEFEDEGGTGINNIEIDKTEDDNYYNLQGMRVEHPTRGIYIHNGKKVIIR</sequence>
<feature type="signal peptide" evidence="1">
    <location>
        <begin position="1"/>
        <end position="20"/>
    </location>
</feature>
<evidence type="ECO:0000256" key="1">
    <source>
        <dbReference type="SAM" id="SignalP"/>
    </source>
</evidence>
<organism evidence="2 3">
    <name type="scientific">Marseilla massiliensis</name>
    <dbReference type="NCBI Taxonomy" id="1841864"/>
    <lineage>
        <taxon>Bacteria</taxon>
        <taxon>Pseudomonadati</taxon>
        <taxon>Bacteroidota</taxon>
        <taxon>Bacteroidia</taxon>
        <taxon>Bacteroidales</taxon>
        <taxon>Prevotellaceae</taxon>
        <taxon>Marseilla</taxon>
    </lineage>
</organism>
<gene>
    <name evidence="2" type="ORF">H6A34_03365</name>
</gene>
<dbReference type="RefSeq" id="WP_205103457.1">
    <property type="nucleotide sequence ID" value="NZ_JACJJG010000008.1"/>
</dbReference>
<name>A0A938WRP3_9BACT</name>
<proteinExistence type="predicted"/>
<feature type="chain" id="PRO_5037274957" evidence="1">
    <location>
        <begin position="21"/>
        <end position="459"/>
    </location>
</feature>
<comment type="caution">
    <text evidence="2">The sequence shown here is derived from an EMBL/GenBank/DDBJ whole genome shotgun (WGS) entry which is preliminary data.</text>
</comment>
<evidence type="ECO:0000313" key="2">
    <source>
        <dbReference type="EMBL" id="MBM6672914.1"/>
    </source>
</evidence>